<dbReference type="InterPro" id="IPR051458">
    <property type="entry name" value="Cyt/Met_Dipeptidase"/>
</dbReference>
<dbReference type="AlphaFoldDB" id="A0A1Y3R2S3"/>
<gene>
    <name evidence="7" type="ORF">B5G41_05515</name>
    <name evidence="6" type="ORF">F2S36_03115</name>
    <name evidence="5" type="ORF">F2Y10_06415</name>
</gene>
<keyword evidence="3" id="KW-0378">Hydrolase</keyword>
<dbReference type="SUPFAM" id="SSF53187">
    <property type="entry name" value="Zn-dependent exopeptidases"/>
    <property type="match status" value="1"/>
</dbReference>
<evidence type="ECO:0000313" key="10">
    <source>
        <dbReference type="Proteomes" id="UP000323119"/>
    </source>
</evidence>
<reference evidence="7" key="2">
    <citation type="journal article" date="2018" name="BMC Genomics">
        <title>Whole genome sequencing and function prediction of 133 gut anaerobes isolated from chicken caecum in pure cultures.</title>
        <authorList>
            <person name="Medvecky M."/>
            <person name="Cejkova D."/>
            <person name="Polansky O."/>
            <person name="Karasova D."/>
            <person name="Kubasova T."/>
            <person name="Cizek A."/>
            <person name="Rychlik I."/>
        </authorList>
    </citation>
    <scope>NUCLEOTIDE SEQUENCE</scope>
    <source>
        <strain evidence="7">An90</strain>
    </source>
</reference>
<reference evidence="9 10" key="3">
    <citation type="journal article" date="2019" name="Nat. Med.">
        <title>A library of human gut bacterial isolates paired with longitudinal multiomics data enables mechanistic microbiome research.</title>
        <authorList>
            <person name="Poyet M."/>
            <person name="Groussin M."/>
            <person name="Gibbons S.M."/>
            <person name="Avila-Pacheco J."/>
            <person name="Jiang X."/>
            <person name="Kearney S.M."/>
            <person name="Perrotta A.R."/>
            <person name="Berdy B."/>
            <person name="Zhao S."/>
            <person name="Lieberman T.D."/>
            <person name="Swanson P.K."/>
            <person name="Smith M."/>
            <person name="Roesemann S."/>
            <person name="Alexander J.E."/>
            <person name="Rich S.A."/>
            <person name="Livny J."/>
            <person name="Vlamakis H."/>
            <person name="Clish C."/>
            <person name="Bullock K."/>
            <person name="Deik A."/>
            <person name="Scott J."/>
            <person name="Pierce K.A."/>
            <person name="Xavier R.J."/>
            <person name="Alm E.J."/>
        </authorList>
    </citation>
    <scope>NUCLEOTIDE SEQUENCE [LARGE SCALE GENOMIC DNA]</scope>
    <source>
        <strain evidence="6 10">BIOML-A204</strain>
        <strain evidence="5 9">BIOML-A266</strain>
    </source>
</reference>
<evidence type="ECO:0000313" key="8">
    <source>
        <dbReference type="Proteomes" id="UP000195772"/>
    </source>
</evidence>
<dbReference type="Pfam" id="PF01546">
    <property type="entry name" value="Peptidase_M20"/>
    <property type="match status" value="1"/>
</dbReference>
<dbReference type="FunFam" id="3.30.70.360:FF:000016">
    <property type="entry name" value="Peptidase family M20/M25/M40"/>
    <property type="match status" value="1"/>
</dbReference>
<reference evidence="8" key="1">
    <citation type="submission" date="2017-04" db="EMBL/GenBank/DDBJ databases">
        <title>Function of individual gut microbiota members based on whole genome sequencing of pure cultures obtained from chicken caecum.</title>
        <authorList>
            <person name="Medvecky M."/>
            <person name="Cejkova D."/>
            <person name="Polansky O."/>
            <person name="Karasova D."/>
            <person name="Kubasova T."/>
            <person name="Cizek A."/>
            <person name="Rychlik I."/>
        </authorList>
    </citation>
    <scope>NUCLEOTIDE SEQUENCE [LARGE SCALE GENOMIC DNA]</scope>
    <source>
        <strain evidence="8">An90</strain>
    </source>
</reference>
<evidence type="ECO:0000313" key="7">
    <source>
        <dbReference type="EMBL" id="OUN03919.1"/>
    </source>
</evidence>
<dbReference type="GO" id="GO:0008233">
    <property type="term" value="F:peptidase activity"/>
    <property type="evidence" value="ECO:0007669"/>
    <property type="project" value="UniProtKB-KW"/>
</dbReference>
<accession>A0A1Y3R2S3</accession>
<keyword evidence="2" id="KW-0479">Metal-binding</keyword>
<evidence type="ECO:0000313" key="6">
    <source>
        <dbReference type="EMBL" id="KAA2562813.1"/>
    </source>
</evidence>
<dbReference type="eggNOG" id="COG0624">
    <property type="taxonomic scope" value="Bacteria"/>
</dbReference>
<evidence type="ECO:0000259" key="4">
    <source>
        <dbReference type="Pfam" id="PF07687"/>
    </source>
</evidence>
<dbReference type="PANTHER" id="PTHR43270">
    <property type="entry name" value="BETA-ALA-HIS DIPEPTIDASE"/>
    <property type="match status" value="1"/>
</dbReference>
<dbReference type="Proteomes" id="UP000323119">
    <property type="component" value="Unassembled WGS sequence"/>
</dbReference>
<dbReference type="EMBL" id="NFHB01000003">
    <property type="protein sequence ID" value="OUN03919.1"/>
    <property type="molecule type" value="Genomic_DNA"/>
</dbReference>
<dbReference type="EMBL" id="VVXH01000005">
    <property type="protein sequence ID" value="KAA2379280.1"/>
    <property type="molecule type" value="Genomic_DNA"/>
</dbReference>
<evidence type="ECO:0000256" key="2">
    <source>
        <dbReference type="ARBA" id="ARBA00022723"/>
    </source>
</evidence>
<evidence type="ECO:0000313" key="9">
    <source>
        <dbReference type="Proteomes" id="UP000322940"/>
    </source>
</evidence>
<dbReference type="InterPro" id="IPR011650">
    <property type="entry name" value="Peptidase_M20_dimer"/>
</dbReference>
<comment type="caution">
    <text evidence="7">The sequence shown here is derived from an EMBL/GenBank/DDBJ whole genome shotgun (WGS) entry which is preliminary data.</text>
</comment>
<keyword evidence="1" id="KW-0645">Protease</keyword>
<dbReference type="GO" id="GO:0046872">
    <property type="term" value="F:metal ion binding"/>
    <property type="evidence" value="ECO:0007669"/>
    <property type="project" value="UniProtKB-KW"/>
</dbReference>
<dbReference type="NCBIfam" id="NF006579">
    <property type="entry name" value="PRK09104.1"/>
    <property type="match status" value="1"/>
</dbReference>
<dbReference type="Proteomes" id="UP000322940">
    <property type="component" value="Unassembled WGS sequence"/>
</dbReference>
<dbReference type="CDD" id="cd05680">
    <property type="entry name" value="M20_dipept_like"/>
    <property type="match status" value="1"/>
</dbReference>
<dbReference type="Proteomes" id="UP000195772">
    <property type="component" value="Unassembled WGS sequence"/>
</dbReference>
<dbReference type="RefSeq" id="WP_018696001.1">
    <property type="nucleotide sequence ID" value="NZ_AP025562.1"/>
</dbReference>
<dbReference type="OrthoDB" id="9761532at2"/>
<dbReference type="GO" id="GO:0006508">
    <property type="term" value="P:proteolysis"/>
    <property type="evidence" value="ECO:0007669"/>
    <property type="project" value="UniProtKB-KW"/>
</dbReference>
<dbReference type="Gene3D" id="3.30.70.360">
    <property type="match status" value="1"/>
</dbReference>
<dbReference type="NCBIfam" id="NF006053">
    <property type="entry name" value="PRK08201.1"/>
    <property type="match status" value="1"/>
</dbReference>
<proteinExistence type="predicted"/>
<dbReference type="NCBIfam" id="NF005914">
    <property type="entry name" value="PRK07907.1"/>
    <property type="match status" value="1"/>
</dbReference>
<sequence length="455" mass="50172">MDKVKSYIEANKERFISELFDLLRIPSISAQSEHKPDMTRCAEWLAAALAKAGADRTEVFPTEGNPVVYAEKIVDPKAKTVLVYGHYDVMPVDPRGEWRTEPFEPVIKDGRIWGRGADDDKGQLWMHAKAFEAMCATESLPCNVKFMLEGEEEIGSPSLYKFCEQNKKMLKADIILVSDTSMISMQTPSITCGLRGLAYMEVEVTGPDKDLHSGLFGGAVANPANVLTRLVAQLVDKDGRVTIPGFYDDVRELTPAERKAFNKAPFSLAGYKKSLSIGDVEGEAGYTTLERTGVRPSLDVNGIWGGYTEEGTKTVIPSKASAKISMRLVPNQDYRKISRLFEKYFRSIAPKSVKVKVKSLHGGMPYVAPTDMPAYKAAQKAIAETFGKKPLPFYSGGSIPIISGFESILGIKSLLIGFGLAEDAIHSPNESYGLEQFDRGVETIPLFYKYFAAEK</sequence>
<dbReference type="Pfam" id="PF07687">
    <property type="entry name" value="M20_dimer"/>
    <property type="match status" value="1"/>
</dbReference>
<feature type="domain" description="Peptidase M20 dimerisation" evidence="4">
    <location>
        <begin position="193"/>
        <end position="351"/>
    </location>
</feature>
<dbReference type="Gene3D" id="3.40.630.10">
    <property type="entry name" value="Zn peptidases"/>
    <property type="match status" value="1"/>
</dbReference>
<dbReference type="PANTHER" id="PTHR43270:SF12">
    <property type="entry name" value="SUCCINYL-DIAMINOPIMELATE DESUCCINYLASE"/>
    <property type="match status" value="1"/>
</dbReference>
<evidence type="ECO:0000313" key="5">
    <source>
        <dbReference type="EMBL" id="KAA2379280.1"/>
    </source>
</evidence>
<organism evidence="7 8">
    <name type="scientific">Alistipes onderdonkii</name>
    <dbReference type="NCBI Taxonomy" id="328813"/>
    <lineage>
        <taxon>Bacteria</taxon>
        <taxon>Pseudomonadati</taxon>
        <taxon>Bacteroidota</taxon>
        <taxon>Bacteroidia</taxon>
        <taxon>Bacteroidales</taxon>
        <taxon>Rikenellaceae</taxon>
        <taxon>Alistipes</taxon>
    </lineage>
</organism>
<name>A0A1Y3R2S3_9BACT</name>
<protein>
    <submittedName>
        <fullName evidence="5">Dipeptidase</fullName>
    </submittedName>
    <submittedName>
        <fullName evidence="7">Peptidase dimerization domain protein</fullName>
    </submittedName>
</protein>
<dbReference type="InterPro" id="IPR002933">
    <property type="entry name" value="Peptidase_M20"/>
</dbReference>
<evidence type="ECO:0000256" key="1">
    <source>
        <dbReference type="ARBA" id="ARBA00022670"/>
    </source>
</evidence>
<evidence type="ECO:0000256" key="3">
    <source>
        <dbReference type="ARBA" id="ARBA00022801"/>
    </source>
</evidence>
<dbReference type="EMBL" id="VVUY01000003">
    <property type="protein sequence ID" value="KAA2562813.1"/>
    <property type="molecule type" value="Genomic_DNA"/>
</dbReference>